<organism evidence="1 2">
    <name type="scientific">Serratia grimesii</name>
    <dbReference type="NCBI Taxonomy" id="82995"/>
    <lineage>
        <taxon>Bacteria</taxon>
        <taxon>Pseudomonadati</taxon>
        <taxon>Pseudomonadota</taxon>
        <taxon>Gammaproteobacteria</taxon>
        <taxon>Enterobacterales</taxon>
        <taxon>Yersiniaceae</taxon>
        <taxon>Serratia</taxon>
    </lineage>
</organism>
<dbReference type="RefSeq" id="WP_278431731.1">
    <property type="nucleotide sequence ID" value="NZ_DPSM01000028.1"/>
</dbReference>
<sequence length="59" mass="6719">MKVIVLDARGQPLINGCDSLLNVAEICRMLGVHRSTFNSMVDRYGSVEQAIRQYKQKHK</sequence>
<name>A0A9C7V9M8_9GAMM</name>
<proteinExistence type="predicted"/>
<dbReference type="Proteomes" id="UP000262210">
    <property type="component" value="Unassembled WGS sequence"/>
</dbReference>
<evidence type="ECO:0000313" key="1">
    <source>
        <dbReference type="EMBL" id="HCK02099.1"/>
    </source>
</evidence>
<comment type="caution">
    <text evidence="1">The sequence shown here is derived from an EMBL/GenBank/DDBJ whole genome shotgun (WGS) entry which is preliminary data.</text>
</comment>
<accession>A0A9C7V9M8</accession>
<reference evidence="1 2" key="1">
    <citation type="journal article" date="2018" name="Nat. Biotechnol.">
        <title>A standardized bacterial taxonomy based on genome phylogeny substantially revises the tree of life.</title>
        <authorList>
            <person name="Parks D.H."/>
            <person name="Chuvochina M."/>
            <person name="Waite D.W."/>
            <person name="Rinke C."/>
            <person name="Skarshewski A."/>
            <person name="Chaumeil P.A."/>
            <person name="Hugenholtz P."/>
        </authorList>
    </citation>
    <scope>NUCLEOTIDE SEQUENCE [LARGE SCALE GENOMIC DNA]</scope>
    <source>
        <strain evidence="1">UBA11264</strain>
    </source>
</reference>
<gene>
    <name evidence="1" type="ORF">DHV72_19050</name>
</gene>
<evidence type="ECO:0000313" key="2">
    <source>
        <dbReference type="Proteomes" id="UP000262210"/>
    </source>
</evidence>
<dbReference type="EMBL" id="DPSM01000028">
    <property type="protein sequence ID" value="HCK02099.1"/>
    <property type="molecule type" value="Genomic_DNA"/>
</dbReference>
<dbReference type="AlphaFoldDB" id="A0A9C7V9M8"/>
<protein>
    <submittedName>
        <fullName evidence="1">Uncharacterized protein</fullName>
    </submittedName>
</protein>